<dbReference type="Gene3D" id="1.10.390.10">
    <property type="entry name" value="Neutral Protease Domain 2"/>
    <property type="match status" value="1"/>
</dbReference>
<dbReference type="GeneID" id="19239912"/>
<protein>
    <recommendedName>
        <fullName evidence="12">Neutral metalloproteinase</fullName>
    </recommendedName>
</protein>
<dbReference type="EMBL" id="KE721116">
    <property type="protein sequence ID" value="ERF72041.1"/>
    <property type="molecule type" value="Genomic_DNA"/>
</dbReference>
<dbReference type="SUPFAM" id="SSF55486">
    <property type="entry name" value="Metalloproteases ('zincins'), catalytic domain"/>
    <property type="match status" value="1"/>
</dbReference>
<evidence type="ECO:0000259" key="8">
    <source>
        <dbReference type="Pfam" id="PF02868"/>
    </source>
</evidence>
<dbReference type="Gene3D" id="3.10.170.10">
    <property type="match status" value="1"/>
</dbReference>
<dbReference type="GO" id="GO:0006508">
    <property type="term" value="P:proteolysis"/>
    <property type="evidence" value="ECO:0007669"/>
    <property type="project" value="UniProtKB-KW"/>
</dbReference>
<keyword evidence="5" id="KW-0862">Zinc</keyword>
<evidence type="ECO:0000313" key="10">
    <source>
        <dbReference type="EMBL" id="ERF72041.1"/>
    </source>
</evidence>
<name>U1GJN3_ENDPU</name>
<evidence type="ECO:0000256" key="2">
    <source>
        <dbReference type="ARBA" id="ARBA00022670"/>
    </source>
</evidence>
<evidence type="ECO:0000313" key="11">
    <source>
        <dbReference type="Proteomes" id="UP000019373"/>
    </source>
</evidence>
<dbReference type="Pfam" id="PF01447">
    <property type="entry name" value="Peptidase_M4"/>
    <property type="match status" value="1"/>
</dbReference>
<keyword evidence="3" id="KW-0479">Metal-binding</keyword>
<dbReference type="InterPro" id="IPR013856">
    <property type="entry name" value="Peptidase_M4_domain"/>
</dbReference>
<evidence type="ECO:0000256" key="4">
    <source>
        <dbReference type="ARBA" id="ARBA00022801"/>
    </source>
</evidence>
<dbReference type="MEROPS" id="M04.025"/>
<dbReference type="OrthoDB" id="5332336at2759"/>
<keyword evidence="4" id="KW-0378">Hydrolase</keyword>
<dbReference type="PANTHER" id="PTHR43579:SF1">
    <property type="entry name" value="NEUTRAL METALLOPROTEINASE"/>
    <property type="match status" value="1"/>
</dbReference>
<dbReference type="HOGENOM" id="CLU_008590_0_1_1"/>
<dbReference type="RefSeq" id="XP_007802268.1">
    <property type="nucleotide sequence ID" value="XM_007804077.1"/>
</dbReference>
<evidence type="ECO:0000259" key="7">
    <source>
        <dbReference type="Pfam" id="PF01447"/>
    </source>
</evidence>
<evidence type="ECO:0000259" key="9">
    <source>
        <dbReference type="Pfam" id="PF16485"/>
    </source>
</evidence>
<gene>
    <name evidence="10" type="ORF">EPUS_04959</name>
</gene>
<dbReference type="GO" id="GO:0046872">
    <property type="term" value="F:metal ion binding"/>
    <property type="evidence" value="ECO:0007669"/>
    <property type="project" value="UniProtKB-KW"/>
</dbReference>
<dbReference type="Pfam" id="PF02868">
    <property type="entry name" value="Peptidase_M4_C"/>
    <property type="match status" value="1"/>
</dbReference>
<evidence type="ECO:0000256" key="1">
    <source>
        <dbReference type="ARBA" id="ARBA00009388"/>
    </source>
</evidence>
<dbReference type="InterPro" id="IPR032475">
    <property type="entry name" value="Protealysin_N_PP"/>
</dbReference>
<dbReference type="InterPro" id="IPR052759">
    <property type="entry name" value="Metalloprotease_M4"/>
</dbReference>
<evidence type="ECO:0000256" key="5">
    <source>
        <dbReference type="ARBA" id="ARBA00022833"/>
    </source>
</evidence>
<sequence>MAAKNYAVCSIIPPHMLAGIVQSTSAQQISRDCAQHTLDHTDEIRVQRHPSLRQTQHGPPGAQGIVPPHITSHVAQHHDDQGVRASADDTTKHDEGIRAARAKGDHSAVSAGAINRKIYSCNGTTRLPGTLIRGEGQQPIGTRDASRDPDECYEGFGATFDFYKNILGRNSINDRGLPLIGSVHYGRKYDNAMWDGEQMIFGDGDGVIFNGFTDELDVIGHELTHGVTQYTANLEYEGESGALNESISDCFGSMIKQYSLKQDSATADWLIGEGLLAKGINGVALRSMKAPGTAYDDPQLGGKDPQPSNYANLYKGTQDNGGVHINSGIPNKAFYLACIGLGGNSWDRCGKIWYETLTSGKLSTRANFQAFADLTASVASTLYDADASQAVVDAWAGVGITVTGGQSGGGGL</sequence>
<accession>U1GJN3</accession>
<evidence type="ECO:0000256" key="3">
    <source>
        <dbReference type="ARBA" id="ARBA00022723"/>
    </source>
</evidence>
<feature type="domain" description="Protealysin N-terminal propeptide" evidence="9">
    <location>
        <begin position="9"/>
        <end position="50"/>
    </location>
</feature>
<dbReference type="Proteomes" id="UP000019373">
    <property type="component" value="Unassembled WGS sequence"/>
</dbReference>
<dbReference type="AlphaFoldDB" id="U1GJN3"/>
<organism evidence="10 11">
    <name type="scientific">Endocarpon pusillum (strain Z07020 / HMAS-L-300199)</name>
    <name type="common">Lichen-forming fungus</name>
    <dbReference type="NCBI Taxonomy" id="1263415"/>
    <lineage>
        <taxon>Eukaryota</taxon>
        <taxon>Fungi</taxon>
        <taxon>Dikarya</taxon>
        <taxon>Ascomycota</taxon>
        <taxon>Pezizomycotina</taxon>
        <taxon>Eurotiomycetes</taxon>
        <taxon>Chaetothyriomycetidae</taxon>
        <taxon>Verrucariales</taxon>
        <taxon>Verrucariaceae</taxon>
        <taxon>Endocarpon</taxon>
    </lineage>
</organism>
<feature type="domain" description="Peptidase M4 C-terminal" evidence="8">
    <location>
        <begin position="232"/>
        <end position="400"/>
    </location>
</feature>
<dbReference type="CDD" id="cd09597">
    <property type="entry name" value="M4_TLP"/>
    <property type="match status" value="1"/>
</dbReference>
<comment type="similarity">
    <text evidence="1">Belongs to the peptidase M4 family.</text>
</comment>
<evidence type="ECO:0000256" key="6">
    <source>
        <dbReference type="ARBA" id="ARBA00023049"/>
    </source>
</evidence>
<dbReference type="PRINTS" id="PR00730">
    <property type="entry name" value="THERMOLYSIN"/>
</dbReference>
<dbReference type="Pfam" id="PF16485">
    <property type="entry name" value="PLN_propep"/>
    <property type="match status" value="1"/>
</dbReference>
<evidence type="ECO:0008006" key="12">
    <source>
        <dbReference type="Google" id="ProtNLM"/>
    </source>
</evidence>
<reference evidence="11" key="1">
    <citation type="journal article" date="2014" name="BMC Genomics">
        <title>Genome characteristics reveal the impact of lichenization on lichen-forming fungus Endocarpon pusillum Hedwig (Verrucariales, Ascomycota).</title>
        <authorList>
            <person name="Wang Y.-Y."/>
            <person name="Liu B."/>
            <person name="Zhang X.-Y."/>
            <person name="Zhou Q.-M."/>
            <person name="Zhang T."/>
            <person name="Li H."/>
            <person name="Yu Y.-F."/>
            <person name="Zhang X.-L."/>
            <person name="Hao X.-Y."/>
            <person name="Wang M."/>
            <person name="Wang L."/>
            <person name="Wei J.-C."/>
        </authorList>
    </citation>
    <scope>NUCLEOTIDE SEQUENCE [LARGE SCALE GENOMIC DNA]</scope>
    <source>
        <strain evidence="11">Z07020 / HMAS-L-300199</strain>
    </source>
</reference>
<dbReference type="OMA" id="FCTIVPP"/>
<dbReference type="GO" id="GO:0004222">
    <property type="term" value="F:metalloendopeptidase activity"/>
    <property type="evidence" value="ECO:0007669"/>
    <property type="project" value="InterPro"/>
</dbReference>
<feature type="domain" description="Peptidase M4" evidence="7">
    <location>
        <begin position="155"/>
        <end position="229"/>
    </location>
</feature>
<keyword evidence="6" id="KW-0482">Metalloprotease</keyword>
<dbReference type="InterPro" id="IPR023612">
    <property type="entry name" value="Peptidase_M4"/>
</dbReference>
<dbReference type="PANTHER" id="PTHR43579">
    <property type="match status" value="1"/>
</dbReference>
<dbReference type="InterPro" id="IPR027268">
    <property type="entry name" value="Peptidase_M4/M1_CTD_sf"/>
</dbReference>
<keyword evidence="2" id="KW-0645">Protease</keyword>
<keyword evidence="11" id="KW-1185">Reference proteome</keyword>
<dbReference type="eggNOG" id="ENOG502SHBN">
    <property type="taxonomic scope" value="Eukaryota"/>
</dbReference>
<dbReference type="InterPro" id="IPR001570">
    <property type="entry name" value="Peptidase_M4_C_domain"/>
</dbReference>
<proteinExistence type="inferred from homology"/>